<dbReference type="Proteomes" id="UP001476282">
    <property type="component" value="Unassembled WGS sequence"/>
</dbReference>
<name>A0ABP9UMF7_9BACT</name>
<accession>A0ABP9UMF7</accession>
<sequence>MISTTWQLVEKINLHVQSAGHPLAGLASVLTNEATAPRGDLSRVLP</sequence>
<dbReference type="EMBL" id="BAABRI010000008">
    <property type="protein sequence ID" value="GAA5482499.1"/>
    <property type="molecule type" value="Genomic_DNA"/>
</dbReference>
<protein>
    <recommendedName>
        <fullName evidence="3">Transposase</fullName>
    </recommendedName>
</protein>
<organism evidence="1 2">
    <name type="scientific">Haloferula sargassicola</name>
    <dbReference type="NCBI Taxonomy" id="490096"/>
    <lineage>
        <taxon>Bacteria</taxon>
        <taxon>Pseudomonadati</taxon>
        <taxon>Verrucomicrobiota</taxon>
        <taxon>Verrucomicrobiia</taxon>
        <taxon>Verrucomicrobiales</taxon>
        <taxon>Verrucomicrobiaceae</taxon>
        <taxon>Haloferula</taxon>
    </lineage>
</organism>
<reference evidence="1 2" key="1">
    <citation type="submission" date="2024-02" db="EMBL/GenBank/DDBJ databases">
        <title>Haloferula sargassicola NBRC 104335.</title>
        <authorList>
            <person name="Ichikawa N."/>
            <person name="Katano-Makiyama Y."/>
            <person name="Hidaka K."/>
        </authorList>
    </citation>
    <scope>NUCLEOTIDE SEQUENCE [LARGE SCALE GENOMIC DNA]</scope>
    <source>
        <strain evidence="1 2">NBRC 104335</strain>
    </source>
</reference>
<gene>
    <name evidence="1" type="ORF">Hsar01_01721</name>
</gene>
<evidence type="ECO:0008006" key="3">
    <source>
        <dbReference type="Google" id="ProtNLM"/>
    </source>
</evidence>
<evidence type="ECO:0000313" key="1">
    <source>
        <dbReference type="EMBL" id="GAA5482499.1"/>
    </source>
</evidence>
<proteinExistence type="predicted"/>
<evidence type="ECO:0000313" key="2">
    <source>
        <dbReference type="Proteomes" id="UP001476282"/>
    </source>
</evidence>
<keyword evidence="2" id="KW-1185">Reference proteome</keyword>
<comment type="caution">
    <text evidence="1">The sequence shown here is derived from an EMBL/GenBank/DDBJ whole genome shotgun (WGS) entry which is preliminary data.</text>
</comment>